<evidence type="ECO:0000256" key="8">
    <source>
        <dbReference type="ARBA" id="ARBA00048475"/>
    </source>
</evidence>
<dbReference type="InterPro" id="IPR018236">
    <property type="entry name" value="SAICAR_synthetase_CS"/>
</dbReference>
<dbReference type="PANTHER" id="PTHR43700:SF1">
    <property type="entry name" value="PHOSPHORIBOSYLAMINOIMIDAZOLE-SUCCINOCARBOXAMIDE SYNTHASE"/>
    <property type="match status" value="1"/>
</dbReference>
<sequence length="256" mass="28572">MLDRVMPTIIPDKGEVVNSISQWWFKRLREITPNHFLDQDVPESVRGRAMLVRRLRMFPFELTVVGYMTAACFAQYQATGKLAGQRLPKGLKVGDRLAEPLFLPAIKGDVGYDDEPISFSAMKKIAGKQEANKLRQISLELYLAANEIAQAKGLIIADVKLEFGTPSDPGDEEIVLGDQAFTPDTATYWIADEVAQGKPRSFGKDYVRDAVERNVPQWAGNVPGVLDTGEMPAISADVVEEMSCRYKYVRSELFKP</sequence>
<dbReference type="SUPFAM" id="SSF56104">
    <property type="entry name" value="SAICAR synthase-like"/>
    <property type="match status" value="1"/>
</dbReference>
<evidence type="ECO:0000256" key="7">
    <source>
        <dbReference type="ARBA" id="ARBA00022840"/>
    </source>
</evidence>
<keyword evidence="4 10" id="KW-0436">Ligase</keyword>
<dbReference type="KEGG" id="tbw:NCTC13354_01292"/>
<dbReference type="GO" id="GO:0006189">
    <property type="term" value="P:'de novo' IMP biosynthetic process"/>
    <property type="evidence" value="ECO:0007669"/>
    <property type="project" value="UniProtKB-UniPathway"/>
</dbReference>
<dbReference type="CDD" id="cd01414">
    <property type="entry name" value="SAICAR_synt_Sc"/>
    <property type="match status" value="1"/>
</dbReference>
<evidence type="ECO:0000256" key="1">
    <source>
        <dbReference type="ARBA" id="ARBA00004672"/>
    </source>
</evidence>
<dbReference type="GO" id="GO:0005737">
    <property type="term" value="C:cytoplasm"/>
    <property type="evidence" value="ECO:0007669"/>
    <property type="project" value="TreeGrafter"/>
</dbReference>
<reference evidence="10 11" key="1">
    <citation type="submission" date="2018-12" db="EMBL/GenBank/DDBJ databases">
        <authorList>
            <consortium name="Pathogen Informatics"/>
        </authorList>
    </citation>
    <scope>NUCLEOTIDE SEQUENCE [LARGE SCALE GENOMIC DNA]</scope>
    <source>
        <strain evidence="10 11">NCTC13354</strain>
    </source>
</reference>
<evidence type="ECO:0000256" key="3">
    <source>
        <dbReference type="ARBA" id="ARBA00012217"/>
    </source>
</evidence>
<keyword evidence="11" id="KW-1185">Reference proteome</keyword>
<accession>A0A3S4UZF5</accession>
<evidence type="ECO:0000256" key="4">
    <source>
        <dbReference type="ARBA" id="ARBA00022598"/>
    </source>
</evidence>
<proteinExistence type="inferred from homology"/>
<organism evidence="10 11">
    <name type="scientific">Trueperella bialowiezensis</name>
    <dbReference type="NCBI Taxonomy" id="312285"/>
    <lineage>
        <taxon>Bacteria</taxon>
        <taxon>Bacillati</taxon>
        <taxon>Actinomycetota</taxon>
        <taxon>Actinomycetes</taxon>
        <taxon>Actinomycetales</taxon>
        <taxon>Actinomycetaceae</taxon>
        <taxon>Trueperella</taxon>
    </lineage>
</organism>
<gene>
    <name evidence="10" type="primary">purC</name>
    <name evidence="10" type="ORF">NCTC13354_01292</name>
</gene>
<name>A0A3S4UZF5_9ACTO</name>
<evidence type="ECO:0000259" key="9">
    <source>
        <dbReference type="Pfam" id="PF01259"/>
    </source>
</evidence>
<dbReference type="PANTHER" id="PTHR43700">
    <property type="entry name" value="PHOSPHORIBOSYLAMINOIMIDAZOLE-SUCCINOCARBOXAMIDE SYNTHASE"/>
    <property type="match status" value="1"/>
</dbReference>
<keyword evidence="5" id="KW-0547">Nucleotide-binding</keyword>
<dbReference type="PROSITE" id="PS01058">
    <property type="entry name" value="SAICAR_SYNTHETASE_2"/>
    <property type="match status" value="1"/>
</dbReference>
<evidence type="ECO:0000256" key="6">
    <source>
        <dbReference type="ARBA" id="ARBA00022755"/>
    </source>
</evidence>
<dbReference type="Gene3D" id="3.30.200.20">
    <property type="entry name" value="Phosphorylase Kinase, domain 1"/>
    <property type="match status" value="1"/>
</dbReference>
<dbReference type="EC" id="6.3.2.6" evidence="3"/>
<dbReference type="GO" id="GO:0005524">
    <property type="term" value="F:ATP binding"/>
    <property type="evidence" value="ECO:0007669"/>
    <property type="project" value="UniProtKB-KW"/>
</dbReference>
<evidence type="ECO:0000256" key="2">
    <source>
        <dbReference type="ARBA" id="ARBA00010190"/>
    </source>
</evidence>
<dbReference type="Proteomes" id="UP000269542">
    <property type="component" value="Chromosome"/>
</dbReference>
<keyword evidence="6" id="KW-0658">Purine biosynthesis</keyword>
<evidence type="ECO:0000313" key="10">
    <source>
        <dbReference type="EMBL" id="VEI13575.1"/>
    </source>
</evidence>
<dbReference type="AlphaFoldDB" id="A0A3S4UZF5"/>
<comment type="catalytic activity">
    <reaction evidence="8">
        <text>5-amino-1-(5-phospho-D-ribosyl)imidazole-4-carboxylate + L-aspartate + ATP = (2S)-2-[5-amino-1-(5-phospho-beta-D-ribosyl)imidazole-4-carboxamido]succinate + ADP + phosphate + 2 H(+)</text>
        <dbReference type="Rhea" id="RHEA:22628"/>
        <dbReference type="ChEBI" id="CHEBI:15378"/>
        <dbReference type="ChEBI" id="CHEBI:29991"/>
        <dbReference type="ChEBI" id="CHEBI:30616"/>
        <dbReference type="ChEBI" id="CHEBI:43474"/>
        <dbReference type="ChEBI" id="CHEBI:58443"/>
        <dbReference type="ChEBI" id="CHEBI:77657"/>
        <dbReference type="ChEBI" id="CHEBI:456216"/>
        <dbReference type="EC" id="6.3.2.6"/>
    </reaction>
</comment>
<dbReference type="EMBL" id="LR134476">
    <property type="protein sequence ID" value="VEI13575.1"/>
    <property type="molecule type" value="Genomic_DNA"/>
</dbReference>
<comment type="similarity">
    <text evidence="2">Belongs to the SAICAR synthetase family.</text>
</comment>
<protein>
    <recommendedName>
        <fullName evidence="3">phosphoribosylaminoimidazolesuccinocarboxamide synthase</fullName>
        <ecNumber evidence="3">6.3.2.6</ecNumber>
    </recommendedName>
</protein>
<dbReference type="Gene3D" id="3.30.470.20">
    <property type="entry name" value="ATP-grasp fold, B domain"/>
    <property type="match status" value="1"/>
</dbReference>
<dbReference type="InterPro" id="IPR028923">
    <property type="entry name" value="SAICAR_synt/ADE2_N"/>
</dbReference>
<dbReference type="Pfam" id="PF01259">
    <property type="entry name" value="SAICAR_synt"/>
    <property type="match status" value="1"/>
</dbReference>
<dbReference type="UniPathway" id="UPA00074">
    <property type="reaction ID" value="UER00131"/>
</dbReference>
<dbReference type="GO" id="GO:0004639">
    <property type="term" value="F:phosphoribosylaminoimidazolesuccinocarboxamide synthase activity"/>
    <property type="evidence" value="ECO:0007669"/>
    <property type="project" value="UniProtKB-EC"/>
</dbReference>
<feature type="domain" description="SAICAR synthetase/ADE2 N-terminal" evidence="9">
    <location>
        <begin position="3"/>
        <end position="222"/>
    </location>
</feature>
<keyword evidence="7" id="KW-0067">ATP-binding</keyword>
<evidence type="ECO:0000256" key="5">
    <source>
        <dbReference type="ARBA" id="ARBA00022741"/>
    </source>
</evidence>
<comment type="pathway">
    <text evidence="1">Purine metabolism; IMP biosynthesis via de novo pathway; 5-amino-1-(5-phospho-D-ribosyl)imidazole-4-carboxamide from 5-amino-1-(5-phospho-D-ribosyl)imidazole-4-carboxylate: step 1/2.</text>
</comment>
<evidence type="ECO:0000313" key="11">
    <source>
        <dbReference type="Proteomes" id="UP000269542"/>
    </source>
</evidence>